<gene>
    <name evidence="1" type="ORF">ACHAXA_007395</name>
</gene>
<reference evidence="1 2" key="1">
    <citation type="submission" date="2024-10" db="EMBL/GenBank/DDBJ databases">
        <title>Updated reference genomes for cyclostephanoid diatoms.</title>
        <authorList>
            <person name="Roberts W.R."/>
            <person name="Alverson A.J."/>
        </authorList>
    </citation>
    <scope>NUCLEOTIDE SEQUENCE [LARGE SCALE GENOMIC DNA]</scope>
    <source>
        <strain evidence="1 2">AJA228-03</strain>
    </source>
</reference>
<evidence type="ECO:0000313" key="2">
    <source>
        <dbReference type="Proteomes" id="UP001530377"/>
    </source>
</evidence>
<dbReference type="PANTHER" id="PTHR37948:SF1">
    <property type="entry name" value="BLL5189 PROTEIN"/>
    <property type="match status" value="1"/>
</dbReference>
<name>A0ABD3RE82_9STRA</name>
<keyword evidence="2" id="KW-1185">Reference proteome</keyword>
<organism evidence="1 2">
    <name type="scientific">Cyclostephanos tholiformis</name>
    <dbReference type="NCBI Taxonomy" id="382380"/>
    <lineage>
        <taxon>Eukaryota</taxon>
        <taxon>Sar</taxon>
        <taxon>Stramenopiles</taxon>
        <taxon>Ochrophyta</taxon>
        <taxon>Bacillariophyta</taxon>
        <taxon>Coscinodiscophyceae</taxon>
        <taxon>Thalassiosirophycidae</taxon>
        <taxon>Stephanodiscales</taxon>
        <taxon>Stephanodiscaceae</taxon>
        <taxon>Cyclostephanos</taxon>
    </lineage>
</organism>
<comment type="caution">
    <text evidence="1">The sequence shown here is derived from an EMBL/GenBank/DDBJ whole genome shotgun (WGS) entry which is preliminary data.</text>
</comment>
<dbReference type="EMBL" id="JALLPB020000267">
    <property type="protein sequence ID" value="KAL3811330.1"/>
    <property type="molecule type" value="Genomic_DNA"/>
</dbReference>
<protein>
    <submittedName>
        <fullName evidence="1">Uncharacterized protein</fullName>
    </submittedName>
</protein>
<sequence length="416" mass="45018">MTSEAQTTNTTTTTTAATRVRAYATFAESLVRVIVDETNPNPDRANDVLSALRGEWTETMRELSSSSSSSSASSTSIIELLGVTSIGVVLSRTVRSCKRHGRTSDERTKWDEAVRLAGIILSSMKEAAANEEKTARVAKKSSASSYETVGGGGVGVGAEGPPSSTADFRARLVRQGKELYKDPPSLPPPGGGRTVTVQSTIVSTPPTRNASTGGLTFVAGYDADENLRSLLLRDFHPNRTPEEVLRAGSFGGTYFRAITSAVTNVRYSSSSALDDTVDPDWIAGLDKSTMLASSVYRPSINKYGVKCGGSLGMWESSGWISDADPYGWFQWYCRFYAGRRCSDDARQIGRWMGVAGRRGRFRSQLCNRIIAAKATANDASISPVIRQTLLPIGDWKLPRTCSTGTRGDEKMDERER</sequence>
<dbReference type="PANTHER" id="PTHR37948">
    <property type="entry name" value="ZGC:113208"/>
    <property type="match status" value="1"/>
</dbReference>
<dbReference type="Proteomes" id="UP001530377">
    <property type="component" value="Unassembled WGS sequence"/>
</dbReference>
<accession>A0ABD3RE82</accession>
<dbReference type="AlphaFoldDB" id="A0ABD3RE82"/>
<proteinExistence type="predicted"/>
<evidence type="ECO:0000313" key="1">
    <source>
        <dbReference type="EMBL" id="KAL3811330.1"/>
    </source>
</evidence>